<dbReference type="RefSeq" id="WP_234657632.1">
    <property type="nucleotide sequence ID" value="NZ_CP094997.1"/>
</dbReference>
<gene>
    <name evidence="1" type="ORF">LXM26_24455</name>
</gene>
<dbReference type="Proteomes" id="UP001139000">
    <property type="component" value="Unassembled WGS sequence"/>
</dbReference>
<reference evidence="1" key="1">
    <citation type="submission" date="2021-12" db="EMBL/GenBank/DDBJ databases">
        <title>Novel species in genus Dyadobacter.</title>
        <authorList>
            <person name="Ma C."/>
        </authorList>
    </citation>
    <scope>NUCLEOTIDE SEQUENCE</scope>
    <source>
        <strain evidence="1">LJ419</strain>
    </source>
</reference>
<dbReference type="PROSITE" id="PS51257">
    <property type="entry name" value="PROKAR_LIPOPROTEIN"/>
    <property type="match status" value="1"/>
</dbReference>
<keyword evidence="2" id="KW-1185">Reference proteome</keyword>
<evidence type="ECO:0000313" key="1">
    <source>
        <dbReference type="EMBL" id="MCF0064685.1"/>
    </source>
</evidence>
<evidence type="ECO:0000313" key="2">
    <source>
        <dbReference type="Proteomes" id="UP001139000"/>
    </source>
</evidence>
<dbReference type="AlphaFoldDB" id="A0A9X1PQK4"/>
<organism evidence="1 2">
    <name type="scientific">Dyadobacter chenwenxiniae</name>
    <dbReference type="NCBI Taxonomy" id="2906456"/>
    <lineage>
        <taxon>Bacteria</taxon>
        <taxon>Pseudomonadati</taxon>
        <taxon>Bacteroidota</taxon>
        <taxon>Cytophagia</taxon>
        <taxon>Cytophagales</taxon>
        <taxon>Spirosomataceae</taxon>
        <taxon>Dyadobacter</taxon>
    </lineage>
</organism>
<accession>A0A9X1PQK4</accession>
<dbReference type="EMBL" id="JAJTTC010000008">
    <property type="protein sequence ID" value="MCF0064685.1"/>
    <property type="molecule type" value="Genomic_DNA"/>
</dbReference>
<proteinExistence type="predicted"/>
<comment type="caution">
    <text evidence="1">The sequence shown here is derived from an EMBL/GenBank/DDBJ whole genome shotgun (WGS) entry which is preliminary data.</text>
</comment>
<name>A0A9X1PQK4_9BACT</name>
<protein>
    <submittedName>
        <fullName evidence="1">Uncharacterized protein</fullName>
    </submittedName>
</protein>
<sequence length="145" mass="16263">MKNYFFVALFLAVTTLGCQKEPESEVVVECIGASFYYLDNQSTGSLLVEFGDPGLNQQIDSATVVKSGQRTLIGQDASFGSIPRPSETFARFELYRLLDGKKTLVYKQDPVENALWTKHKHNPNDPDFGCQQVDYTLRVTDAMLK</sequence>